<keyword evidence="2" id="KW-1185">Reference proteome</keyword>
<gene>
    <name evidence="1" type="ORF">QJS10_CPA09g01389</name>
</gene>
<dbReference type="EMBL" id="JAUJYO010000009">
    <property type="protein sequence ID" value="KAK1308895.1"/>
    <property type="molecule type" value="Genomic_DNA"/>
</dbReference>
<reference evidence="1" key="2">
    <citation type="submission" date="2023-06" db="EMBL/GenBank/DDBJ databases">
        <authorList>
            <person name="Ma L."/>
            <person name="Liu K.-W."/>
            <person name="Li Z."/>
            <person name="Hsiao Y.-Y."/>
            <person name="Qi Y."/>
            <person name="Fu T."/>
            <person name="Tang G."/>
            <person name="Zhang D."/>
            <person name="Sun W.-H."/>
            <person name="Liu D.-K."/>
            <person name="Li Y."/>
            <person name="Chen G.-Z."/>
            <person name="Liu X.-D."/>
            <person name="Liao X.-Y."/>
            <person name="Jiang Y.-T."/>
            <person name="Yu X."/>
            <person name="Hao Y."/>
            <person name="Huang J."/>
            <person name="Zhao X.-W."/>
            <person name="Ke S."/>
            <person name="Chen Y.-Y."/>
            <person name="Wu W.-L."/>
            <person name="Hsu J.-L."/>
            <person name="Lin Y.-F."/>
            <person name="Huang M.-D."/>
            <person name="Li C.-Y."/>
            <person name="Huang L."/>
            <person name="Wang Z.-W."/>
            <person name="Zhao X."/>
            <person name="Zhong W.-Y."/>
            <person name="Peng D.-H."/>
            <person name="Ahmad S."/>
            <person name="Lan S."/>
            <person name="Zhang J.-S."/>
            <person name="Tsai W.-C."/>
            <person name="Van De Peer Y."/>
            <person name="Liu Z.-J."/>
        </authorList>
    </citation>
    <scope>NUCLEOTIDE SEQUENCE</scope>
    <source>
        <strain evidence="1">CP</strain>
        <tissue evidence="1">Leaves</tissue>
    </source>
</reference>
<evidence type="ECO:0000313" key="2">
    <source>
        <dbReference type="Proteomes" id="UP001180020"/>
    </source>
</evidence>
<organism evidence="1 2">
    <name type="scientific">Acorus calamus</name>
    <name type="common">Sweet flag</name>
    <dbReference type="NCBI Taxonomy" id="4465"/>
    <lineage>
        <taxon>Eukaryota</taxon>
        <taxon>Viridiplantae</taxon>
        <taxon>Streptophyta</taxon>
        <taxon>Embryophyta</taxon>
        <taxon>Tracheophyta</taxon>
        <taxon>Spermatophyta</taxon>
        <taxon>Magnoliopsida</taxon>
        <taxon>Liliopsida</taxon>
        <taxon>Acoraceae</taxon>
        <taxon>Acorus</taxon>
    </lineage>
</organism>
<dbReference type="Proteomes" id="UP001180020">
    <property type="component" value="Unassembled WGS sequence"/>
</dbReference>
<sequence>MSLRCASRFCVKAVQLLKERGSKSMAGFKASSSSQANQTRRFSAAAKKAGVADERMRRLREVEKAENVVNLICWGPS</sequence>
<dbReference type="AlphaFoldDB" id="A0AAV9E7E7"/>
<proteinExistence type="predicted"/>
<accession>A0AAV9E7E7</accession>
<protein>
    <submittedName>
        <fullName evidence="1">Uncharacterized protein</fullName>
    </submittedName>
</protein>
<evidence type="ECO:0000313" key="1">
    <source>
        <dbReference type="EMBL" id="KAK1308895.1"/>
    </source>
</evidence>
<reference evidence="1" key="1">
    <citation type="journal article" date="2023" name="Nat. Commun.">
        <title>Diploid and tetraploid genomes of Acorus and the evolution of monocots.</title>
        <authorList>
            <person name="Ma L."/>
            <person name="Liu K.W."/>
            <person name="Li Z."/>
            <person name="Hsiao Y.Y."/>
            <person name="Qi Y."/>
            <person name="Fu T."/>
            <person name="Tang G.D."/>
            <person name="Zhang D."/>
            <person name="Sun W.H."/>
            <person name="Liu D.K."/>
            <person name="Li Y."/>
            <person name="Chen G.Z."/>
            <person name="Liu X.D."/>
            <person name="Liao X.Y."/>
            <person name="Jiang Y.T."/>
            <person name="Yu X."/>
            <person name="Hao Y."/>
            <person name="Huang J."/>
            <person name="Zhao X.W."/>
            <person name="Ke S."/>
            <person name="Chen Y.Y."/>
            <person name="Wu W.L."/>
            <person name="Hsu J.L."/>
            <person name="Lin Y.F."/>
            <person name="Huang M.D."/>
            <person name="Li C.Y."/>
            <person name="Huang L."/>
            <person name="Wang Z.W."/>
            <person name="Zhao X."/>
            <person name="Zhong W.Y."/>
            <person name="Peng D.H."/>
            <person name="Ahmad S."/>
            <person name="Lan S."/>
            <person name="Zhang J.S."/>
            <person name="Tsai W.C."/>
            <person name="Van de Peer Y."/>
            <person name="Liu Z.J."/>
        </authorList>
    </citation>
    <scope>NUCLEOTIDE SEQUENCE</scope>
    <source>
        <strain evidence="1">CP</strain>
    </source>
</reference>
<comment type="caution">
    <text evidence="1">The sequence shown here is derived from an EMBL/GenBank/DDBJ whole genome shotgun (WGS) entry which is preliminary data.</text>
</comment>
<name>A0AAV9E7E7_ACOCL</name>